<keyword evidence="1 2" id="KW-0175">Coiled coil</keyword>
<dbReference type="eggNOG" id="ENOG502QW6C">
    <property type="taxonomic scope" value="Eukaryota"/>
</dbReference>
<dbReference type="OMA" id="QIAEDEH"/>
<dbReference type="InterPro" id="IPR029311">
    <property type="entry name" value="CCDC50_N"/>
</dbReference>
<reference evidence="6" key="1">
    <citation type="submission" date="2011-07" db="EMBL/GenBank/DDBJ databases">
        <authorList>
            <consortium name="Caenorhabditis brenneri Sequencing and Analysis Consortium"/>
            <person name="Wilson R.K."/>
        </authorList>
    </citation>
    <scope>NUCLEOTIDE SEQUENCE [LARGE SCALE GENOMIC DNA]</scope>
    <source>
        <strain evidence="6">PB2801</strain>
    </source>
</reference>
<evidence type="ECO:0000256" key="1">
    <source>
        <dbReference type="ARBA" id="ARBA00023054"/>
    </source>
</evidence>
<protein>
    <recommendedName>
        <fullName evidence="4">Coiled-coil domain-containing protein</fullName>
    </recommendedName>
</protein>
<dbReference type="PANTHER" id="PTHR22115:SF4">
    <property type="entry name" value="COILED-COIL DOMAIN-CONTAINING PROTEIN"/>
    <property type="match status" value="1"/>
</dbReference>
<keyword evidence="6" id="KW-1185">Reference proteome</keyword>
<name>G0N9H4_CAEBE</name>
<evidence type="ECO:0000256" key="2">
    <source>
        <dbReference type="SAM" id="Coils"/>
    </source>
</evidence>
<proteinExistence type="predicted"/>
<evidence type="ECO:0000256" key="3">
    <source>
        <dbReference type="SAM" id="MobiDB-lite"/>
    </source>
</evidence>
<accession>G0N9H4</accession>
<dbReference type="PANTHER" id="PTHR22115">
    <property type="entry name" value="C3ORF6 PROTEIN-RELATED"/>
    <property type="match status" value="1"/>
</dbReference>
<organism evidence="6">
    <name type="scientific">Caenorhabditis brenneri</name>
    <name type="common">Nematode worm</name>
    <dbReference type="NCBI Taxonomy" id="135651"/>
    <lineage>
        <taxon>Eukaryota</taxon>
        <taxon>Metazoa</taxon>
        <taxon>Ecdysozoa</taxon>
        <taxon>Nematoda</taxon>
        <taxon>Chromadorea</taxon>
        <taxon>Rhabditida</taxon>
        <taxon>Rhabditina</taxon>
        <taxon>Rhabditomorpha</taxon>
        <taxon>Rhabditoidea</taxon>
        <taxon>Rhabditidae</taxon>
        <taxon>Peloderinae</taxon>
        <taxon>Caenorhabditis</taxon>
    </lineage>
</organism>
<dbReference type="InParanoid" id="G0N9H4"/>
<dbReference type="AlphaFoldDB" id="G0N9H4"/>
<dbReference type="STRING" id="135651.G0N9H4"/>
<dbReference type="Pfam" id="PF15295">
    <property type="entry name" value="CCDC50_N"/>
    <property type="match status" value="1"/>
</dbReference>
<dbReference type="HOGENOM" id="CLU_079719_0_0_1"/>
<evidence type="ECO:0000313" key="6">
    <source>
        <dbReference type="Proteomes" id="UP000008068"/>
    </source>
</evidence>
<dbReference type="InterPro" id="IPR039303">
    <property type="entry name" value="CCDC50"/>
</dbReference>
<feature type="region of interest" description="Disordered" evidence="3">
    <location>
        <begin position="1"/>
        <end position="26"/>
    </location>
</feature>
<feature type="compositionally biased region" description="Polar residues" evidence="3">
    <location>
        <begin position="7"/>
        <end position="20"/>
    </location>
</feature>
<dbReference type="EMBL" id="GL379852">
    <property type="protein sequence ID" value="EGT55744.1"/>
    <property type="molecule type" value="Genomic_DNA"/>
</dbReference>
<dbReference type="OrthoDB" id="5877310at2759"/>
<feature type="domain" description="Coiled-coil" evidence="4">
    <location>
        <begin position="7"/>
        <end position="123"/>
    </location>
</feature>
<feature type="coiled-coil region" evidence="2">
    <location>
        <begin position="83"/>
        <end position="116"/>
    </location>
</feature>
<dbReference type="FunCoup" id="G0N9H4">
    <property type="interactions" value="6"/>
</dbReference>
<sequence>MSREQDQSTPSFSEIRQRLQSGEDFDLAHRLQEREYEMYYNHNRNVNGTIVSDRKKTREEQIVEDEHSAALRRMGQAERCMTDEEYARQLQEEMDRMDAAEQMDREEQLREDARLAWMLQQESSSHNAPTSSQDLISFDDQVVTTTRYVTEDQYNNMANRFLEEQPTHPPHTNLIDLSPTNPFLHDVEEYYSQQQHHQQNRNL</sequence>
<evidence type="ECO:0000313" key="5">
    <source>
        <dbReference type="EMBL" id="EGT55744.1"/>
    </source>
</evidence>
<dbReference type="Proteomes" id="UP000008068">
    <property type="component" value="Unassembled WGS sequence"/>
</dbReference>
<gene>
    <name evidence="5" type="ORF">CAEBREN_19519</name>
</gene>
<evidence type="ECO:0000259" key="4">
    <source>
        <dbReference type="Pfam" id="PF15295"/>
    </source>
</evidence>